<dbReference type="PANTHER" id="PTHR35579">
    <property type="entry name" value="CRISPR SYSTEM CMS ENDORIBONUCLEASE CSM3"/>
    <property type="match status" value="1"/>
</dbReference>
<dbReference type="OrthoDB" id="9789361at2"/>
<accession>A0A7U4QKA6</accession>
<keyword evidence="4" id="KW-0255">Endonuclease</keyword>
<evidence type="ECO:0000313" key="12">
    <source>
        <dbReference type="Proteomes" id="UP000070560"/>
    </source>
</evidence>
<evidence type="ECO:0000256" key="5">
    <source>
        <dbReference type="ARBA" id="ARBA00022801"/>
    </source>
</evidence>
<evidence type="ECO:0000256" key="4">
    <source>
        <dbReference type="ARBA" id="ARBA00022759"/>
    </source>
</evidence>
<dbReference type="GO" id="GO:0004519">
    <property type="term" value="F:endonuclease activity"/>
    <property type="evidence" value="ECO:0007669"/>
    <property type="project" value="UniProtKB-KW"/>
</dbReference>
<dbReference type="GO" id="GO:0051607">
    <property type="term" value="P:defense response to virus"/>
    <property type="evidence" value="ECO:0007669"/>
    <property type="project" value="UniProtKB-KW"/>
</dbReference>
<protein>
    <recommendedName>
        <fullName evidence="2">CRISPR system Cms endoribonuclease Csm3</fullName>
    </recommendedName>
    <alternativeName>
        <fullName evidence="8">CRISPR type III A-associated RAMP protein Csm3</fullName>
    </alternativeName>
</protein>
<comment type="similarity">
    <text evidence="1">Belongs to the CRISPR-associated Csm3 family.</text>
</comment>
<dbReference type="Pfam" id="PF03787">
    <property type="entry name" value="RAMPs"/>
    <property type="match status" value="1"/>
</dbReference>
<dbReference type="InterPro" id="IPR013412">
    <property type="entry name" value="CRISPR-assoc_RAMP_Csm3"/>
</dbReference>
<keyword evidence="9" id="KW-0175">Coiled coil</keyword>
<dbReference type="GO" id="GO:0003723">
    <property type="term" value="F:RNA binding"/>
    <property type="evidence" value="ECO:0007669"/>
    <property type="project" value="UniProtKB-KW"/>
</dbReference>
<dbReference type="EMBL" id="CP013015">
    <property type="protein sequence ID" value="AMM40918.1"/>
    <property type="molecule type" value="Genomic_DNA"/>
</dbReference>
<evidence type="ECO:0000313" key="11">
    <source>
        <dbReference type="EMBL" id="AMM40918.1"/>
    </source>
</evidence>
<keyword evidence="7" id="KW-0051">Antiviral defense</keyword>
<reference evidence="11 12" key="1">
    <citation type="submission" date="2015-10" db="EMBL/GenBank/DDBJ databases">
        <title>Candidatus Desulfofervidus auxilii, a hydrogenotrophic sulfate-reducing bacterium involved in the thermophilic anaerobic oxidation of methane.</title>
        <authorList>
            <person name="Krukenberg V."/>
            <person name="Richter M."/>
            <person name="Wegener G."/>
        </authorList>
    </citation>
    <scope>NUCLEOTIDE SEQUENCE [LARGE SCALE GENOMIC DNA]</scope>
    <source>
        <strain evidence="11 12">HS1</strain>
    </source>
</reference>
<evidence type="ECO:0000256" key="3">
    <source>
        <dbReference type="ARBA" id="ARBA00022722"/>
    </source>
</evidence>
<keyword evidence="5" id="KW-0378">Hydrolase</keyword>
<dbReference type="Proteomes" id="UP000070560">
    <property type="component" value="Chromosome"/>
</dbReference>
<dbReference type="PANTHER" id="PTHR35579:SF3">
    <property type="entry name" value="CRISPR SYSTEM CMS ENDORIBONUCLEASE CSM3"/>
    <property type="match status" value="1"/>
</dbReference>
<organism evidence="11 12">
    <name type="scientific">Desulfofervidus auxilii</name>
    <dbReference type="NCBI Taxonomy" id="1621989"/>
    <lineage>
        <taxon>Bacteria</taxon>
        <taxon>Pseudomonadati</taxon>
        <taxon>Thermodesulfobacteriota</taxon>
        <taxon>Candidatus Desulfofervidia</taxon>
        <taxon>Candidatus Desulfofervidales</taxon>
        <taxon>Candidatus Desulfofervidaceae</taxon>
        <taxon>Candidatus Desulfofervidus</taxon>
    </lineage>
</organism>
<evidence type="ECO:0000256" key="2">
    <source>
        <dbReference type="ARBA" id="ARBA00022150"/>
    </source>
</evidence>
<keyword evidence="6" id="KW-0694">RNA-binding</keyword>
<keyword evidence="3" id="KW-0540">Nuclease</keyword>
<dbReference type="InterPro" id="IPR005537">
    <property type="entry name" value="RAMP_III_fam"/>
</dbReference>
<dbReference type="GO" id="GO:0016787">
    <property type="term" value="F:hydrolase activity"/>
    <property type="evidence" value="ECO:0007669"/>
    <property type="project" value="UniProtKB-KW"/>
</dbReference>
<name>A0A7U4QKA6_DESA2</name>
<dbReference type="AlphaFoldDB" id="A0A7U4QKA6"/>
<feature type="domain" description="CRISPR type III-associated protein" evidence="10">
    <location>
        <begin position="32"/>
        <end position="267"/>
    </location>
</feature>
<keyword evidence="12" id="KW-1185">Reference proteome</keyword>
<proteinExistence type="inferred from homology"/>
<evidence type="ECO:0000256" key="6">
    <source>
        <dbReference type="ARBA" id="ARBA00022884"/>
    </source>
</evidence>
<dbReference type="InterPro" id="IPR052216">
    <property type="entry name" value="CRISPR_Csm3_endoribonuclease"/>
</dbReference>
<dbReference type="KEGG" id="daw:HS1_001114"/>
<dbReference type="RefSeq" id="WP_066062120.1">
    <property type="nucleotide sequence ID" value="NZ_CP013015.1"/>
</dbReference>
<evidence type="ECO:0000256" key="1">
    <source>
        <dbReference type="ARBA" id="ARBA00006342"/>
    </source>
</evidence>
<evidence type="ECO:0000259" key="10">
    <source>
        <dbReference type="Pfam" id="PF03787"/>
    </source>
</evidence>
<dbReference type="NCBIfam" id="TIGR02582">
    <property type="entry name" value="cas7_TM1809"/>
    <property type="match status" value="1"/>
</dbReference>
<evidence type="ECO:0000256" key="8">
    <source>
        <dbReference type="ARBA" id="ARBA00033183"/>
    </source>
</evidence>
<feature type="coiled-coil region" evidence="9">
    <location>
        <begin position="63"/>
        <end position="112"/>
    </location>
</feature>
<sequence length="281" mass="31945">MQLEKFYIITGNIYWSGGRIGTSKETVEIAATTENPIIRHPITGLPYIPGSSLKGKIRSLLELSTEKERIANLKQKIEEIKKEEPSGNDRKHKEWKEKLRRLENYLNSIKNGEPCGCGLESCQICRAFGPHKNVEHKLGPSRLIFRDAKLATKEDINGIENLPEPKYTLEDIKKYSTERGLHYAEIKSENIINRYTGRASDPRQMERVIDGSLFKMEVVVRVFEGDEGSGSKKPEDNPNVKILKKGIKLLEKDYLGGSGTRGYGKVKFYGMKIDGNPWENF</sequence>
<evidence type="ECO:0000256" key="9">
    <source>
        <dbReference type="SAM" id="Coils"/>
    </source>
</evidence>
<gene>
    <name evidence="11" type="ORF">HS1_001114</name>
</gene>
<evidence type="ECO:0000256" key="7">
    <source>
        <dbReference type="ARBA" id="ARBA00023118"/>
    </source>
</evidence>